<feature type="domain" description="Ubiquitin-like" evidence="11">
    <location>
        <begin position="77"/>
        <end position="152"/>
    </location>
</feature>
<proteinExistence type="inferred from homology"/>
<keyword evidence="9" id="KW-0175">Coiled coil</keyword>
<dbReference type="CDD" id="cd16457">
    <property type="entry name" value="RING-H2_BRAP2"/>
    <property type="match status" value="1"/>
</dbReference>
<feature type="domain" description="Ubiquitin-like" evidence="11">
    <location>
        <begin position="153"/>
        <end position="228"/>
    </location>
</feature>
<feature type="region of interest" description="Disordered" evidence="10">
    <location>
        <begin position="1059"/>
        <end position="1090"/>
    </location>
</feature>
<dbReference type="AlphaFoldDB" id="A0A3E2HE39"/>
<evidence type="ECO:0000256" key="10">
    <source>
        <dbReference type="SAM" id="MobiDB-lite"/>
    </source>
</evidence>
<feature type="non-terminal residue" evidence="14">
    <location>
        <position position="1"/>
    </location>
</feature>
<evidence type="ECO:0000313" key="15">
    <source>
        <dbReference type="Proteomes" id="UP000258309"/>
    </source>
</evidence>
<evidence type="ECO:0000256" key="6">
    <source>
        <dbReference type="ARBA" id="ARBA00022843"/>
    </source>
</evidence>
<organism evidence="14 15">
    <name type="scientific">Scytalidium lignicola</name>
    <name type="common">Hyphomycete</name>
    <dbReference type="NCBI Taxonomy" id="5539"/>
    <lineage>
        <taxon>Eukaryota</taxon>
        <taxon>Fungi</taxon>
        <taxon>Dikarya</taxon>
        <taxon>Ascomycota</taxon>
        <taxon>Pezizomycotina</taxon>
        <taxon>Leotiomycetes</taxon>
        <taxon>Leotiomycetes incertae sedis</taxon>
        <taxon>Scytalidium</taxon>
    </lineage>
</organism>
<dbReference type="PROSITE" id="PS50053">
    <property type="entry name" value="UBIQUITIN_2"/>
    <property type="match status" value="4"/>
</dbReference>
<dbReference type="InterPro" id="IPR013083">
    <property type="entry name" value="Znf_RING/FYVE/PHD"/>
</dbReference>
<dbReference type="SUPFAM" id="SSF54236">
    <property type="entry name" value="Ubiquitin-like"/>
    <property type="match status" value="4"/>
</dbReference>
<evidence type="ECO:0000259" key="12">
    <source>
        <dbReference type="PROSITE" id="PS50089"/>
    </source>
</evidence>
<dbReference type="InterPro" id="IPR001841">
    <property type="entry name" value="Znf_RING"/>
</dbReference>
<evidence type="ECO:0000256" key="9">
    <source>
        <dbReference type="SAM" id="Coils"/>
    </source>
</evidence>
<dbReference type="InterPro" id="IPR029071">
    <property type="entry name" value="Ubiquitin-like_domsf"/>
</dbReference>
<keyword evidence="15" id="KW-1185">Reference proteome</keyword>
<keyword evidence="4" id="KW-0963">Cytoplasm</keyword>
<keyword evidence="7" id="KW-0539">Nucleus</keyword>
<dbReference type="CDD" id="cd01803">
    <property type="entry name" value="Ubl_ubiquitin"/>
    <property type="match status" value="4"/>
</dbReference>
<dbReference type="Pfam" id="PF00240">
    <property type="entry name" value="ubiquitin"/>
    <property type="match status" value="4"/>
</dbReference>
<comment type="similarity">
    <text evidence="3">Belongs to the ubiquitin family.</text>
</comment>
<feature type="compositionally biased region" description="Polar residues" evidence="10">
    <location>
        <begin position="404"/>
        <end position="427"/>
    </location>
</feature>
<dbReference type="PRINTS" id="PR00348">
    <property type="entry name" value="UBIQUITIN"/>
</dbReference>
<dbReference type="STRING" id="5539.A0A3E2HE39"/>
<dbReference type="InterPro" id="IPR000626">
    <property type="entry name" value="Ubiquitin-like_dom"/>
</dbReference>
<dbReference type="Gene3D" id="3.30.40.10">
    <property type="entry name" value="Zinc/RING finger domain, C3HC4 (zinc finger)"/>
    <property type="match status" value="2"/>
</dbReference>
<feature type="compositionally biased region" description="Acidic residues" evidence="10">
    <location>
        <begin position="1059"/>
        <end position="1068"/>
    </location>
</feature>
<dbReference type="OMA" id="EHINTSM"/>
<feature type="compositionally biased region" description="Basic residues" evidence="10">
    <location>
        <begin position="1081"/>
        <end position="1090"/>
    </location>
</feature>
<dbReference type="GO" id="GO:0005634">
    <property type="term" value="C:nucleus"/>
    <property type="evidence" value="ECO:0007669"/>
    <property type="project" value="UniProtKB-SubCell"/>
</dbReference>
<feature type="domain" description="Ubiquitin-like" evidence="11">
    <location>
        <begin position="229"/>
        <end position="304"/>
    </location>
</feature>
<dbReference type="InterPro" id="IPR047243">
    <property type="entry name" value="RING-H2_BRAP2"/>
</dbReference>
<keyword evidence="8" id="KW-0479">Metal-binding</keyword>
<dbReference type="InterPro" id="IPR050158">
    <property type="entry name" value="Ubiquitin_ubiquitin-like"/>
</dbReference>
<dbReference type="InterPro" id="IPR001607">
    <property type="entry name" value="Znf_UBP"/>
</dbReference>
<evidence type="ECO:0000256" key="5">
    <source>
        <dbReference type="ARBA" id="ARBA00022499"/>
    </source>
</evidence>
<evidence type="ECO:0000256" key="7">
    <source>
        <dbReference type="ARBA" id="ARBA00023242"/>
    </source>
</evidence>
<dbReference type="Pfam" id="PF02148">
    <property type="entry name" value="zf-UBP"/>
    <property type="match status" value="1"/>
</dbReference>
<feature type="region of interest" description="Disordered" evidence="10">
    <location>
        <begin position="404"/>
        <end position="451"/>
    </location>
</feature>
<dbReference type="Proteomes" id="UP000258309">
    <property type="component" value="Unassembled WGS sequence"/>
</dbReference>
<dbReference type="GO" id="GO:0005737">
    <property type="term" value="C:cytoplasm"/>
    <property type="evidence" value="ECO:0007669"/>
    <property type="project" value="UniProtKB-SubCell"/>
</dbReference>
<protein>
    <submittedName>
        <fullName evidence="14">Uncharacterized protein</fullName>
    </submittedName>
</protein>
<dbReference type="SMART" id="SM00290">
    <property type="entry name" value="ZnF_UBP"/>
    <property type="match status" value="1"/>
</dbReference>
<sequence>MQIFVKTLTGKTITLEVESSDTIDNVKSKIQDKEGIPPDQQRLIFAGKQLEDGRTLSDYNIQKESTLHLVLRLRGGMQIFVKTLTGKTITLEVESSDTIDNVKSKIQDKEGIPPDQQRLIFAGKQLEDGRTLSDYNIQKESTLHLVLRLRGGMQIFVKTLTGKTITLEVESSDTIDNVKSKIQDKEGIPPDQQRLIFAGKQLEDGRTLSDYNIQKESTLHLVLRLRGGMQIFVKTLTGKTITLEVESSDTIDNVKSKIQDKEGIPPDQQRLIFAGKQLEDGRTLSDYNIQKESTLHLVLRLRGEEGRYQRRMPSYFYHLKFELYPYDYANLPGLIIKSDDLRTSIAQGRSTRPTNGQHQQGEALDLPSAWLPEPGTDIFDTSSWPSHTTSISELEGFNWATAQKSGRVRTNTASSRKSYSESPTATGSAGPRTKEAVIDCGPSRGSDILPNDEVTGIGSRRAESLFVPAPSSSAETDFPPPNPTHLIGDPKTAIKDWRFAKVRVESFDMAETNKPGPAGMDNEANKGINAGLAAAAGMGNVTKARFEPLETKSTELGWGIVHLYRDGEETPGLNNPDIDLYSAEDTPSRGGLGQQESTNSTDNKNDCTTLCIPAVPSYLTANDFLGFVGEKTRMQVSHFRMVMTGRMNRYLVLMKFRDPKVAKRWRAEWDGKVFNSMEPETCHVTFIKSITFHTPASSRPSTSFPELSHDPFSPSSNSSTFLKPFPPPTPNLVELPTCPVCLERMDDTTGLLTILCQHVFHCDCLQKWRGTGCPVCRHTNPSLALPASSTYDPANPPFGSGEASLCSICDSTEDLWICLICGNVGCGRYKGGHAKEHWKESAHNFALEIETQHVWDYAGDMWVHRLIRDKGDSKVIELPSASRSRLGSRGDRDMDMVPREKIESIGMEYTHLLSSQLESQRVYYEELVSKAVAKVSAASSAAAQAASRAEEAISKLNELTVENKRLREEIITGLEKDLEREKKKAEKSSEVARGFGKSLMEEKKVSEGLMGRIEHINTSMMAMSKELTQLKEENLDLKEQNRDLLFSITAQEKLKTMEEAGDGIEAGEVEGGTVSLPPEKKRGKGKGRGR</sequence>
<dbReference type="EMBL" id="NCSJ02000071">
    <property type="protein sequence ID" value="RFU31678.1"/>
    <property type="molecule type" value="Genomic_DNA"/>
</dbReference>
<dbReference type="Gene3D" id="3.10.20.90">
    <property type="entry name" value="Phosphatidylinositol 3-kinase Catalytic Subunit, Chain A, domain 1"/>
    <property type="match status" value="4"/>
</dbReference>
<dbReference type="PANTHER" id="PTHR10666">
    <property type="entry name" value="UBIQUITIN"/>
    <property type="match status" value="1"/>
</dbReference>
<dbReference type="InterPro" id="IPR011422">
    <property type="entry name" value="BRAP2/ETP1_RRM"/>
</dbReference>
<dbReference type="PROSITE" id="PS00299">
    <property type="entry name" value="UBIQUITIN_1"/>
    <property type="match status" value="4"/>
</dbReference>
<gene>
    <name evidence="14" type="ORF">B7463_g4705</name>
</gene>
<dbReference type="InterPro" id="IPR034931">
    <property type="entry name" value="ETP1_RRM"/>
</dbReference>
<comment type="caution">
    <text evidence="14">The sequence shown here is derived from an EMBL/GenBank/DDBJ whole genome shotgun (WGS) entry which is preliminary data.</text>
</comment>
<dbReference type="Pfam" id="PF13639">
    <property type="entry name" value="zf-RING_2"/>
    <property type="match status" value="1"/>
</dbReference>
<dbReference type="PROSITE" id="PS50271">
    <property type="entry name" value="ZF_UBP"/>
    <property type="match status" value="1"/>
</dbReference>
<feature type="coiled-coil region" evidence="9">
    <location>
        <begin position="942"/>
        <end position="1040"/>
    </location>
</feature>
<dbReference type="PROSITE" id="PS50089">
    <property type="entry name" value="ZF_RING_2"/>
    <property type="match status" value="1"/>
</dbReference>
<feature type="compositionally biased region" description="Polar residues" evidence="10">
    <location>
        <begin position="594"/>
        <end position="605"/>
    </location>
</feature>
<dbReference type="SMART" id="SM00184">
    <property type="entry name" value="RING"/>
    <property type="match status" value="1"/>
</dbReference>
<evidence type="ECO:0000256" key="1">
    <source>
        <dbReference type="ARBA" id="ARBA00004123"/>
    </source>
</evidence>
<keyword evidence="8" id="KW-0863">Zinc-finger</keyword>
<evidence type="ECO:0000256" key="4">
    <source>
        <dbReference type="ARBA" id="ARBA00022490"/>
    </source>
</evidence>
<dbReference type="GO" id="GO:0008270">
    <property type="term" value="F:zinc ion binding"/>
    <property type="evidence" value="ECO:0007669"/>
    <property type="project" value="UniProtKB-KW"/>
</dbReference>
<feature type="non-terminal residue" evidence="14">
    <location>
        <position position="1090"/>
    </location>
</feature>
<reference evidence="14 15" key="1">
    <citation type="submission" date="2018-05" db="EMBL/GenBank/DDBJ databases">
        <title>Draft genome sequence of Scytalidium lignicola DSM 105466, a ubiquitous saprotrophic fungus.</title>
        <authorList>
            <person name="Buettner E."/>
            <person name="Gebauer A.M."/>
            <person name="Hofrichter M."/>
            <person name="Liers C."/>
            <person name="Kellner H."/>
        </authorList>
    </citation>
    <scope>NUCLEOTIDE SEQUENCE [LARGE SCALE GENOMIC DNA]</scope>
    <source>
        <strain evidence="14 15">DSM 105466</strain>
    </source>
</reference>
<evidence type="ECO:0000259" key="13">
    <source>
        <dbReference type="PROSITE" id="PS50271"/>
    </source>
</evidence>
<dbReference type="SMART" id="SM00213">
    <property type="entry name" value="UBQ"/>
    <property type="match status" value="4"/>
</dbReference>
<evidence type="ECO:0000259" key="11">
    <source>
        <dbReference type="PROSITE" id="PS50053"/>
    </source>
</evidence>
<evidence type="ECO:0000256" key="2">
    <source>
        <dbReference type="ARBA" id="ARBA00004496"/>
    </source>
</evidence>
<comment type="subcellular location">
    <subcellularLocation>
        <location evidence="2">Cytoplasm</location>
    </subcellularLocation>
    <subcellularLocation>
        <location evidence="1">Nucleus</location>
    </subcellularLocation>
</comment>
<feature type="domain" description="RING-type" evidence="12">
    <location>
        <begin position="738"/>
        <end position="777"/>
    </location>
</feature>
<keyword evidence="8" id="KW-0862">Zinc</keyword>
<feature type="region of interest" description="Disordered" evidence="10">
    <location>
        <begin position="571"/>
        <end position="605"/>
    </location>
</feature>
<keyword evidence="5" id="KW-1017">Isopeptide bond</keyword>
<keyword evidence="6" id="KW-0832">Ubl conjugation</keyword>
<evidence type="ECO:0000256" key="3">
    <source>
        <dbReference type="ARBA" id="ARBA00008430"/>
    </source>
</evidence>
<accession>A0A3E2HE39</accession>
<dbReference type="InterPro" id="IPR019956">
    <property type="entry name" value="Ubiquitin_dom"/>
</dbReference>
<evidence type="ECO:0000256" key="8">
    <source>
        <dbReference type="PROSITE-ProRule" id="PRU00502"/>
    </source>
</evidence>
<dbReference type="InterPro" id="IPR019954">
    <property type="entry name" value="Ubiquitin_CS"/>
</dbReference>
<feature type="domain" description="Ubiquitin-like" evidence="11">
    <location>
        <begin position="1"/>
        <end position="76"/>
    </location>
</feature>
<dbReference type="SUPFAM" id="SSF57850">
    <property type="entry name" value="RING/U-box"/>
    <property type="match status" value="2"/>
</dbReference>
<name>A0A3E2HE39_SCYLI</name>
<feature type="domain" description="UBP-type" evidence="13">
    <location>
        <begin position="774"/>
        <end position="882"/>
    </location>
</feature>
<dbReference type="OrthoDB" id="273556at2759"/>
<dbReference type="Pfam" id="PF07576">
    <property type="entry name" value="BRAP2"/>
    <property type="match status" value="1"/>
</dbReference>
<dbReference type="FunFam" id="3.10.20.90:FF:000004">
    <property type="entry name" value="Polyubiquitin Ubiquitin"/>
    <property type="match status" value="4"/>
</dbReference>
<evidence type="ECO:0000313" key="14">
    <source>
        <dbReference type="EMBL" id="RFU31678.1"/>
    </source>
</evidence>
<dbReference type="CDD" id="cd12717">
    <property type="entry name" value="RRM_ETP1"/>
    <property type="match status" value="1"/>
</dbReference>